<dbReference type="FunFam" id="3.40.50.300:FF:000299">
    <property type="entry name" value="ABC transporter ATP-binding protein/permease"/>
    <property type="match status" value="1"/>
</dbReference>
<feature type="transmembrane region" description="Helical" evidence="10">
    <location>
        <begin position="318"/>
        <end position="337"/>
    </location>
</feature>
<keyword evidence="15" id="KW-1185">Reference proteome</keyword>
<gene>
    <name evidence="14" type="ORF">J3U87_09965</name>
</gene>
<feature type="domain" description="ABC transporter" evidence="11">
    <location>
        <begin position="492"/>
        <end position="728"/>
    </location>
</feature>
<dbReference type="CDD" id="cd18568">
    <property type="entry name" value="ABC_6TM_HetC_like"/>
    <property type="match status" value="1"/>
</dbReference>
<dbReference type="InterPro" id="IPR011527">
    <property type="entry name" value="ABC1_TM_dom"/>
</dbReference>
<dbReference type="EMBL" id="CP071793">
    <property type="protein sequence ID" value="QTD52790.1"/>
    <property type="molecule type" value="Genomic_DNA"/>
</dbReference>
<keyword evidence="6" id="KW-0378">Hydrolase</keyword>
<dbReference type="PROSITE" id="PS50893">
    <property type="entry name" value="ABC_TRANSPORTER_2"/>
    <property type="match status" value="1"/>
</dbReference>
<evidence type="ECO:0000313" key="15">
    <source>
        <dbReference type="Proteomes" id="UP000663929"/>
    </source>
</evidence>
<dbReference type="GO" id="GO:0016887">
    <property type="term" value="F:ATP hydrolysis activity"/>
    <property type="evidence" value="ECO:0007669"/>
    <property type="project" value="InterPro"/>
</dbReference>
<dbReference type="PANTHER" id="PTHR43394">
    <property type="entry name" value="ATP-DEPENDENT PERMEASE MDL1, MITOCHONDRIAL"/>
    <property type="match status" value="1"/>
</dbReference>
<evidence type="ECO:0000256" key="4">
    <source>
        <dbReference type="ARBA" id="ARBA00022692"/>
    </source>
</evidence>
<dbReference type="PANTHER" id="PTHR43394:SF1">
    <property type="entry name" value="ATP-BINDING CASSETTE SUB-FAMILY B MEMBER 10, MITOCHONDRIAL"/>
    <property type="match status" value="1"/>
</dbReference>
<evidence type="ECO:0000256" key="3">
    <source>
        <dbReference type="ARBA" id="ARBA00022475"/>
    </source>
</evidence>
<dbReference type="GO" id="GO:0006508">
    <property type="term" value="P:proteolysis"/>
    <property type="evidence" value="ECO:0007669"/>
    <property type="project" value="InterPro"/>
</dbReference>
<keyword evidence="7" id="KW-0067">ATP-binding</keyword>
<dbReference type="InterPro" id="IPR005074">
    <property type="entry name" value="Peptidase_C39"/>
</dbReference>
<evidence type="ECO:0000256" key="8">
    <source>
        <dbReference type="ARBA" id="ARBA00022989"/>
    </source>
</evidence>
<evidence type="ECO:0000259" key="11">
    <source>
        <dbReference type="PROSITE" id="PS50893"/>
    </source>
</evidence>
<dbReference type="AlphaFoldDB" id="A0A8A4TTD7"/>
<dbReference type="InterPro" id="IPR039421">
    <property type="entry name" value="Type_1_exporter"/>
</dbReference>
<feature type="transmembrane region" description="Helical" evidence="10">
    <location>
        <begin position="173"/>
        <end position="193"/>
    </location>
</feature>
<keyword evidence="5" id="KW-0547">Nucleotide-binding</keyword>
<dbReference type="GO" id="GO:0005524">
    <property type="term" value="F:ATP binding"/>
    <property type="evidence" value="ECO:0007669"/>
    <property type="project" value="UniProtKB-KW"/>
</dbReference>
<dbReference type="Gene3D" id="3.40.50.300">
    <property type="entry name" value="P-loop containing nucleotide triphosphate hydrolases"/>
    <property type="match status" value="1"/>
</dbReference>
<evidence type="ECO:0000259" key="13">
    <source>
        <dbReference type="PROSITE" id="PS50990"/>
    </source>
</evidence>
<proteinExistence type="predicted"/>
<dbReference type="InterPro" id="IPR003593">
    <property type="entry name" value="AAA+_ATPase"/>
</dbReference>
<dbReference type="GO" id="GO:0015421">
    <property type="term" value="F:ABC-type oligopeptide transporter activity"/>
    <property type="evidence" value="ECO:0007669"/>
    <property type="project" value="TreeGrafter"/>
</dbReference>
<dbReference type="Gene3D" id="1.20.1560.10">
    <property type="entry name" value="ABC transporter type 1, transmembrane domain"/>
    <property type="match status" value="1"/>
</dbReference>
<feature type="transmembrane region" description="Helical" evidence="10">
    <location>
        <begin position="430"/>
        <end position="457"/>
    </location>
</feature>
<feature type="domain" description="Peptidase C39" evidence="13">
    <location>
        <begin position="15"/>
        <end position="135"/>
    </location>
</feature>
<evidence type="ECO:0000256" key="7">
    <source>
        <dbReference type="ARBA" id="ARBA00022840"/>
    </source>
</evidence>
<dbReference type="RefSeq" id="WP_237382891.1">
    <property type="nucleotide sequence ID" value="NZ_CP071793.1"/>
</dbReference>
<dbReference type="KEGG" id="scor:J3U87_09965"/>
<keyword evidence="8 10" id="KW-1133">Transmembrane helix</keyword>
<evidence type="ECO:0000256" key="6">
    <source>
        <dbReference type="ARBA" id="ARBA00022801"/>
    </source>
</evidence>
<evidence type="ECO:0000313" key="14">
    <source>
        <dbReference type="EMBL" id="QTD52790.1"/>
    </source>
</evidence>
<dbReference type="Pfam" id="PF00664">
    <property type="entry name" value="ABC_membrane"/>
    <property type="match status" value="1"/>
</dbReference>
<dbReference type="GO" id="GO:0005886">
    <property type="term" value="C:plasma membrane"/>
    <property type="evidence" value="ECO:0007669"/>
    <property type="project" value="UniProtKB-SubCell"/>
</dbReference>
<dbReference type="Pfam" id="PF03412">
    <property type="entry name" value="Peptidase_C39"/>
    <property type="match status" value="1"/>
</dbReference>
<evidence type="ECO:0000259" key="12">
    <source>
        <dbReference type="PROSITE" id="PS50929"/>
    </source>
</evidence>
<dbReference type="Gene3D" id="3.90.70.10">
    <property type="entry name" value="Cysteine proteinases"/>
    <property type="match status" value="1"/>
</dbReference>
<comment type="subcellular location">
    <subcellularLocation>
        <location evidence="1">Cell membrane</location>
        <topology evidence="1">Multi-pass membrane protein</topology>
    </subcellularLocation>
</comment>
<reference evidence="14" key="1">
    <citation type="submission" date="2021-03" db="EMBL/GenBank/DDBJ databases">
        <title>Acanthopleuribacteraceae sp. M133.</title>
        <authorList>
            <person name="Wang G."/>
        </authorList>
    </citation>
    <scope>NUCLEOTIDE SEQUENCE</scope>
    <source>
        <strain evidence="14">M133</strain>
    </source>
</reference>
<keyword evidence="4 10" id="KW-0812">Transmembrane</keyword>
<dbReference type="Proteomes" id="UP000663929">
    <property type="component" value="Chromosome"/>
</dbReference>
<name>A0A8A4TTD7_SULCO</name>
<evidence type="ECO:0000256" key="5">
    <source>
        <dbReference type="ARBA" id="ARBA00022741"/>
    </source>
</evidence>
<dbReference type="SMART" id="SM00382">
    <property type="entry name" value="AAA"/>
    <property type="match status" value="1"/>
</dbReference>
<accession>A0A8A4TTD7</accession>
<evidence type="ECO:0000256" key="2">
    <source>
        <dbReference type="ARBA" id="ARBA00022448"/>
    </source>
</evidence>
<dbReference type="PROSITE" id="PS50929">
    <property type="entry name" value="ABC_TM1F"/>
    <property type="match status" value="1"/>
</dbReference>
<keyword evidence="2" id="KW-0813">Transport</keyword>
<evidence type="ECO:0000256" key="1">
    <source>
        <dbReference type="ARBA" id="ARBA00004651"/>
    </source>
</evidence>
<dbReference type="SUPFAM" id="SSF52540">
    <property type="entry name" value="P-loop containing nucleoside triphosphate hydrolases"/>
    <property type="match status" value="1"/>
</dbReference>
<feature type="transmembrane region" description="Helical" evidence="10">
    <location>
        <begin position="287"/>
        <end position="312"/>
    </location>
</feature>
<keyword evidence="9 10" id="KW-0472">Membrane</keyword>
<sequence length="732" mass="84346">MFGFTKRRSFPLVLQRDLTECGSACLSMIFKYHGLKNIQQPLREMTAVGASGTTLYHLSEVAERFGFEADGYHLQHFELLREIPLPCIAHYEGNHFVVIYRVKEDHIRIADPAFGKQTLTKKEYYEKCNGVVLTLKPRPDLFQDADVQEILQRTQKRSRSVFRHFYWDTLKPFRGVILAVLITSFVLQMLGLVLPFFTQTILDQVLVHQNRKLLFAILAGLVAVFTLRVGLSYIQNLLLAQFKVQFELNFFSKFFYHFIRLKISYFDAHKREDFINRFHENLKIRGLFSASVLQSFVDFLFSINFLIALYLYNTTLAMLASLIIALYLAVTLVYTPILRRLEDKIFHENLKSMGGFLDTLLGIQTVKLMSLERIKFWKWRSQYRRTLNKVLASERTYLKMNAMLTSLNLFGRLTIYWYGAYLAFDGHITIGQYVAFITIFGMIMISLDSVSSLWFMVTEASVTFTKLNDVLLEEGERADLLVQHKQVVKPDIELHNLTFRYMPGEPEAVLSDLSLRIPYGERVGIVGRNGSGKSTLLKLLVKMYSEYEGSIMVNGVELRDIHPGVLRRAICMIPQDQYFFSGTIKENILYGNPDASMEEVIEAAKLADIHEFISQLYLGYNHMIGESGSNLSGGQRLKIGFARLFLQNPDVIFLDEASSFLDVTSEATIMANLTKHFRGRTILTIAHRLNTLKNMDRILVLDKGQLIEQGSHHALIDHRGLYYDFIKTYVDF</sequence>
<dbReference type="InterPro" id="IPR027417">
    <property type="entry name" value="P-loop_NTPase"/>
</dbReference>
<feature type="transmembrane region" description="Helical" evidence="10">
    <location>
        <begin position="213"/>
        <end position="234"/>
    </location>
</feature>
<protein>
    <submittedName>
        <fullName evidence="14">Peptidase domain-containing ABC transporter</fullName>
    </submittedName>
</protein>
<dbReference type="InterPro" id="IPR036640">
    <property type="entry name" value="ABC1_TM_sf"/>
</dbReference>
<feature type="transmembrane region" description="Helical" evidence="10">
    <location>
        <begin position="402"/>
        <end position="424"/>
    </location>
</feature>
<evidence type="ECO:0000256" key="9">
    <source>
        <dbReference type="ARBA" id="ARBA00023136"/>
    </source>
</evidence>
<evidence type="ECO:0000256" key="10">
    <source>
        <dbReference type="SAM" id="Phobius"/>
    </source>
</evidence>
<keyword evidence="3" id="KW-1003">Cell membrane</keyword>
<dbReference type="InterPro" id="IPR003439">
    <property type="entry name" value="ABC_transporter-like_ATP-bd"/>
</dbReference>
<dbReference type="GO" id="GO:0008233">
    <property type="term" value="F:peptidase activity"/>
    <property type="evidence" value="ECO:0007669"/>
    <property type="project" value="InterPro"/>
</dbReference>
<dbReference type="Pfam" id="PF00005">
    <property type="entry name" value="ABC_tran"/>
    <property type="match status" value="1"/>
</dbReference>
<dbReference type="PROSITE" id="PS50990">
    <property type="entry name" value="PEPTIDASE_C39"/>
    <property type="match status" value="1"/>
</dbReference>
<organism evidence="14 15">
    <name type="scientific">Sulfidibacter corallicola</name>
    <dbReference type="NCBI Taxonomy" id="2818388"/>
    <lineage>
        <taxon>Bacteria</taxon>
        <taxon>Pseudomonadati</taxon>
        <taxon>Acidobacteriota</taxon>
        <taxon>Holophagae</taxon>
        <taxon>Acanthopleuribacterales</taxon>
        <taxon>Acanthopleuribacteraceae</taxon>
        <taxon>Sulfidibacter</taxon>
    </lineage>
</organism>
<feature type="domain" description="ABC transmembrane type-1" evidence="12">
    <location>
        <begin position="178"/>
        <end position="459"/>
    </location>
</feature>
<dbReference type="SUPFAM" id="SSF90123">
    <property type="entry name" value="ABC transporter transmembrane region"/>
    <property type="match status" value="1"/>
</dbReference>